<keyword evidence="5 10" id="KW-0547">Nucleotide-binding</keyword>
<evidence type="ECO:0000256" key="8">
    <source>
        <dbReference type="ARBA" id="ARBA00022884"/>
    </source>
</evidence>
<keyword evidence="9 10" id="KW-0342">GTP-binding</keyword>
<dbReference type="InterPro" id="IPR031944">
    <property type="entry name" value="RsgA_N"/>
</dbReference>
<dbReference type="SUPFAM" id="SSF52540">
    <property type="entry name" value="P-loop containing nucleoside triphosphate hydrolases"/>
    <property type="match status" value="1"/>
</dbReference>
<dbReference type="HAMAP" id="MF_01820">
    <property type="entry name" value="GTPase_RsgA"/>
    <property type="match status" value="1"/>
</dbReference>
<dbReference type="AlphaFoldDB" id="A0A4R5NSZ4"/>
<sequence length="294" mass="33020">MNLGQIHQSLSGFYDVMDENGTLHRTRARGNFRNRNITPLVGDWVEFDDTGKYILKIRERKNSLVRPPISNIDQAIVTTAAAQPAFSTNLLDRQLITLEIANIRPVIYFTKTDLVDDSEYEAIAILAEYYRKIGYPTFLARTPFEKDQLNQLIKVLANKESVIMGQTGAGKSTLLNHLAPELALKTGEISKALNRGKHTTRKVGLLQVGEGLIADTPGFSSYDLMKTSAIDLTKYLPEFVEIGTNCRFRGCVHVNEPGCAVKAAVDEGEIVQSRYDNYLQLYTMLKNQKPNYKK</sequence>
<keyword evidence="6 10" id="KW-0378">Hydrolase</keyword>
<dbReference type="GO" id="GO:0005737">
    <property type="term" value="C:cytoplasm"/>
    <property type="evidence" value="ECO:0007669"/>
    <property type="project" value="UniProtKB-SubCell"/>
</dbReference>
<comment type="caution">
    <text evidence="13">The sequence shown here is derived from an EMBL/GenBank/DDBJ whole genome shotgun (WGS) entry which is preliminary data.</text>
</comment>
<protein>
    <recommendedName>
        <fullName evidence="10">Small ribosomal subunit biogenesis GTPase RsgA</fullName>
        <ecNumber evidence="10">3.6.1.-</ecNumber>
    </recommendedName>
</protein>
<dbReference type="NCBIfam" id="TIGR00157">
    <property type="entry name" value="ribosome small subunit-dependent GTPase A"/>
    <property type="match status" value="1"/>
</dbReference>
<reference evidence="13 14" key="1">
    <citation type="journal article" date="2019" name="Appl. Microbiol. Biotechnol.">
        <title>Uncovering carbohydrate metabolism through a genotype-phenotype association study of 56 lactic acid bacteria genomes.</title>
        <authorList>
            <person name="Buron-Moles G."/>
            <person name="Chailyan A."/>
            <person name="Dolejs I."/>
            <person name="Forster J."/>
            <person name="Miks M.H."/>
        </authorList>
    </citation>
    <scope>NUCLEOTIDE SEQUENCE [LARGE SCALE GENOMIC DNA]</scope>
    <source>
        <strain evidence="13 14">ATCC 49373</strain>
    </source>
</reference>
<keyword evidence="1 10" id="KW-0963">Cytoplasm</keyword>
<evidence type="ECO:0000259" key="11">
    <source>
        <dbReference type="PROSITE" id="PS50936"/>
    </source>
</evidence>
<accession>A0A4R5NSZ4</accession>
<keyword evidence="7 10" id="KW-0862">Zinc</keyword>
<dbReference type="Gene3D" id="3.40.50.300">
    <property type="entry name" value="P-loop containing nucleotide triphosphate hydrolases"/>
    <property type="match status" value="1"/>
</dbReference>
<comment type="subunit">
    <text evidence="10">Monomer. Associates with 30S ribosomal subunit, binds 16S rRNA.</text>
</comment>
<feature type="binding site" evidence="10">
    <location>
        <begin position="110"/>
        <end position="113"/>
    </location>
    <ligand>
        <name>GTP</name>
        <dbReference type="ChEBI" id="CHEBI:37565"/>
    </ligand>
</feature>
<dbReference type="SUPFAM" id="SSF50249">
    <property type="entry name" value="Nucleic acid-binding proteins"/>
    <property type="match status" value="1"/>
</dbReference>
<evidence type="ECO:0000256" key="10">
    <source>
        <dbReference type="HAMAP-Rule" id="MF_01820"/>
    </source>
</evidence>
<dbReference type="PROSITE" id="PS51721">
    <property type="entry name" value="G_CP"/>
    <property type="match status" value="1"/>
</dbReference>
<name>A0A4R5NSZ4_9LACO</name>
<dbReference type="Gene3D" id="1.10.40.50">
    <property type="entry name" value="Probable gtpase engc, domain 3"/>
    <property type="match status" value="1"/>
</dbReference>
<dbReference type="Pfam" id="PF16745">
    <property type="entry name" value="RsgA_N"/>
    <property type="match status" value="1"/>
</dbReference>
<evidence type="ECO:0000256" key="7">
    <source>
        <dbReference type="ARBA" id="ARBA00022833"/>
    </source>
</evidence>
<comment type="similarity">
    <text evidence="10">Belongs to the TRAFAC class YlqF/YawG GTPase family. RsgA subfamily.</text>
</comment>
<evidence type="ECO:0000256" key="6">
    <source>
        <dbReference type="ARBA" id="ARBA00022801"/>
    </source>
</evidence>
<dbReference type="InterPro" id="IPR004881">
    <property type="entry name" value="Ribosome_biogen_GTPase_RsgA"/>
</dbReference>
<dbReference type="EC" id="3.6.1.-" evidence="10"/>
<dbReference type="GO" id="GO:0042274">
    <property type="term" value="P:ribosomal small subunit biogenesis"/>
    <property type="evidence" value="ECO:0007669"/>
    <property type="project" value="UniProtKB-UniRule"/>
</dbReference>
<dbReference type="GO" id="GO:0019843">
    <property type="term" value="F:rRNA binding"/>
    <property type="evidence" value="ECO:0007669"/>
    <property type="project" value="UniProtKB-KW"/>
</dbReference>
<dbReference type="Proteomes" id="UP000294854">
    <property type="component" value="Unassembled WGS sequence"/>
</dbReference>
<dbReference type="GO" id="GO:0003924">
    <property type="term" value="F:GTPase activity"/>
    <property type="evidence" value="ECO:0007669"/>
    <property type="project" value="UniProtKB-UniRule"/>
</dbReference>
<keyword evidence="14" id="KW-1185">Reference proteome</keyword>
<evidence type="ECO:0000256" key="4">
    <source>
        <dbReference type="ARBA" id="ARBA00022730"/>
    </source>
</evidence>
<dbReference type="InterPro" id="IPR010914">
    <property type="entry name" value="RsgA_GTPase_dom"/>
</dbReference>
<feature type="domain" description="EngC GTPase" evidence="11">
    <location>
        <begin position="70"/>
        <end position="220"/>
    </location>
</feature>
<dbReference type="GO" id="GO:0005525">
    <property type="term" value="F:GTP binding"/>
    <property type="evidence" value="ECO:0007669"/>
    <property type="project" value="UniProtKB-UniRule"/>
</dbReference>
<dbReference type="Gene3D" id="2.40.50.140">
    <property type="entry name" value="Nucleic acid-binding proteins"/>
    <property type="match status" value="1"/>
</dbReference>
<evidence type="ECO:0000259" key="12">
    <source>
        <dbReference type="PROSITE" id="PS51721"/>
    </source>
</evidence>
<feature type="domain" description="CP-type G" evidence="12">
    <location>
        <begin position="61"/>
        <end position="222"/>
    </location>
</feature>
<evidence type="ECO:0000313" key="14">
    <source>
        <dbReference type="Proteomes" id="UP000294854"/>
    </source>
</evidence>
<keyword evidence="4 10" id="KW-0699">rRNA-binding</keyword>
<comment type="subcellular location">
    <subcellularLocation>
        <location evidence="10">Cytoplasm</location>
    </subcellularLocation>
</comment>
<comment type="cofactor">
    <cofactor evidence="10">
        <name>Zn(2+)</name>
        <dbReference type="ChEBI" id="CHEBI:29105"/>
    </cofactor>
    <text evidence="10">Binds 1 zinc ion per subunit.</text>
</comment>
<keyword evidence="3 10" id="KW-0479">Metal-binding</keyword>
<keyword evidence="2 10" id="KW-0690">Ribosome biogenesis</keyword>
<dbReference type="GO" id="GO:0046872">
    <property type="term" value="F:metal ion binding"/>
    <property type="evidence" value="ECO:0007669"/>
    <property type="project" value="UniProtKB-KW"/>
</dbReference>
<evidence type="ECO:0000256" key="1">
    <source>
        <dbReference type="ARBA" id="ARBA00022490"/>
    </source>
</evidence>
<feature type="binding site" evidence="10">
    <location>
        <position position="253"/>
    </location>
    <ligand>
        <name>Zn(2+)</name>
        <dbReference type="ChEBI" id="CHEBI:29105"/>
    </ligand>
</feature>
<proteinExistence type="inferred from homology"/>
<comment type="function">
    <text evidence="10">One of several proteins that assist in the late maturation steps of the functional core of the 30S ribosomal subunit. Helps release RbfA from mature subunits. May play a role in the assembly of ribosomal proteins into the subunit. Circularly permuted GTPase that catalyzes slow GTP hydrolysis, GTPase activity is stimulated by the 30S ribosomal subunit.</text>
</comment>
<keyword evidence="8 10" id="KW-0694">RNA-binding</keyword>
<dbReference type="CDD" id="cd01854">
    <property type="entry name" value="YjeQ_EngC"/>
    <property type="match status" value="1"/>
</dbReference>
<dbReference type="PROSITE" id="PS50936">
    <property type="entry name" value="ENGC_GTPASE"/>
    <property type="match status" value="1"/>
</dbReference>
<dbReference type="InterPro" id="IPR027417">
    <property type="entry name" value="P-loop_NTPase"/>
</dbReference>
<dbReference type="STRING" id="1122149.FD44_GL001270"/>
<evidence type="ECO:0000256" key="9">
    <source>
        <dbReference type="ARBA" id="ARBA00023134"/>
    </source>
</evidence>
<dbReference type="Pfam" id="PF03193">
    <property type="entry name" value="RsgA_GTPase"/>
    <property type="match status" value="1"/>
</dbReference>
<dbReference type="PANTHER" id="PTHR32120">
    <property type="entry name" value="SMALL RIBOSOMAL SUBUNIT BIOGENESIS GTPASE RSGA"/>
    <property type="match status" value="1"/>
</dbReference>
<dbReference type="RefSeq" id="WP_010619890.1">
    <property type="nucleotide sequence ID" value="NZ_PUFO01000010.1"/>
</dbReference>
<dbReference type="InterPro" id="IPR030378">
    <property type="entry name" value="G_CP_dom"/>
</dbReference>
<feature type="binding site" evidence="10">
    <location>
        <position position="251"/>
    </location>
    <ligand>
        <name>Zn(2+)</name>
        <dbReference type="ChEBI" id="CHEBI:29105"/>
    </ligand>
</feature>
<gene>
    <name evidence="10" type="primary">rsgA</name>
    <name evidence="13" type="ORF">C5L31_000765</name>
</gene>
<dbReference type="InterPro" id="IPR012340">
    <property type="entry name" value="NA-bd_OB-fold"/>
</dbReference>
<feature type="binding site" evidence="10">
    <location>
        <position position="246"/>
    </location>
    <ligand>
        <name>Zn(2+)</name>
        <dbReference type="ChEBI" id="CHEBI:29105"/>
    </ligand>
</feature>
<feature type="binding site" evidence="10">
    <location>
        <position position="259"/>
    </location>
    <ligand>
        <name>Zn(2+)</name>
        <dbReference type="ChEBI" id="CHEBI:29105"/>
    </ligand>
</feature>
<dbReference type="EMBL" id="PUFO01000010">
    <property type="protein sequence ID" value="TDG80399.1"/>
    <property type="molecule type" value="Genomic_DNA"/>
</dbReference>
<dbReference type="OrthoDB" id="9809485at2"/>
<evidence type="ECO:0000256" key="2">
    <source>
        <dbReference type="ARBA" id="ARBA00022517"/>
    </source>
</evidence>
<evidence type="ECO:0000256" key="5">
    <source>
        <dbReference type="ARBA" id="ARBA00022741"/>
    </source>
</evidence>
<evidence type="ECO:0000313" key="13">
    <source>
        <dbReference type="EMBL" id="TDG80399.1"/>
    </source>
</evidence>
<dbReference type="PANTHER" id="PTHR32120:SF11">
    <property type="entry name" value="SMALL RIBOSOMAL SUBUNIT BIOGENESIS GTPASE RSGA 1, MITOCHONDRIAL-RELATED"/>
    <property type="match status" value="1"/>
</dbReference>
<evidence type="ECO:0000256" key="3">
    <source>
        <dbReference type="ARBA" id="ARBA00022723"/>
    </source>
</evidence>
<feature type="binding site" evidence="10">
    <location>
        <begin position="165"/>
        <end position="173"/>
    </location>
    <ligand>
        <name>GTP</name>
        <dbReference type="ChEBI" id="CHEBI:37565"/>
    </ligand>
</feature>
<organism evidence="13 14">
    <name type="scientific">Secundilactobacillus malefermentans</name>
    <dbReference type="NCBI Taxonomy" id="176292"/>
    <lineage>
        <taxon>Bacteria</taxon>
        <taxon>Bacillati</taxon>
        <taxon>Bacillota</taxon>
        <taxon>Bacilli</taxon>
        <taxon>Lactobacillales</taxon>
        <taxon>Lactobacillaceae</taxon>
        <taxon>Secundilactobacillus</taxon>
    </lineage>
</organism>
<dbReference type="CDD" id="cd04466">
    <property type="entry name" value="S1_YloQ_GTPase"/>
    <property type="match status" value="1"/>
</dbReference>